<feature type="region of interest" description="Disordered" evidence="1">
    <location>
        <begin position="1"/>
        <end position="41"/>
    </location>
</feature>
<sequence>MKLQHQEILQQGATNEQHESKSGKMPKQVSSKVASKGRSQYPRVWQGQVKLTKLKTVVAFSKKRPKTKKGTKKLED</sequence>
<dbReference type="AlphaFoldDB" id="A0A0L8H8E4"/>
<accession>A0A0L8H8E4</accession>
<name>A0A0L8H8E4_OCTBM</name>
<organism evidence="2">
    <name type="scientific">Octopus bimaculoides</name>
    <name type="common">California two-spotted octopus</name>
    <dbReference type="NCBI Taxonomy" id="37653"/>
    <lineage>
        <taxon>Eukaryota</taxon>
        <taxon>Metazoa</taxon>
        <taxon>Spiralia</taxon>
        <taxon>Lophotrochozoa</taxon>
        <taxon>Mollusca</taxon>
        <taxon>Cephalopoda</taxon>
        <taxon>Coleoidea</taxon>
        <taxon>Octopodiformes</taxon>
        <taxon>Octopoda</taxon>
        <taxon>Incirrata</taxon>
        <taxon>Octopodidae</taxon>
        <taxon>Octopus</taxon>
    </lineage>
</organism>
<gene>
    <name evidence="2" type="ORF">OCBIM_22020487mg</name>
</gene>
<proteinExistence type="predicted"/>
<evidence type="ECO:0000256" key="1">
    <source>
        <dbReference type="SAM" id="MobiDB-lite"/>
    </source>
</evidence>
<protein>
    <submittedName>
        <fullName evidence="2">Uncharacterized protein</fullName>
    </submittedName>
</protein>
<dbReference type="EMBL" id="KQ418919">
    <property type="protein sequence ID" value="KOF85359.1"/>
    <property type="molecule type" value="Genomic_DNA"/>
</dbReference>
<reference evidence="2" key="1">
    <citation type="submission" date="2015-07" db="EMBL/GenBank/DDBJ databases">
        <title>MeaNS - Measles Nucleotide Surveillance Program.</title>
        <authorList>
            <person name="Tran T."/>
            <person name="Druce J."/>
        </authorList>
    </citation>
    <scope>NUCLEOTIDE SEQUENCE</scope>
    <source>
        <strain evidence="2">UCB-OBI-ISO-001</strain>
        <tissue evidence="2">Gonad</tissue>
    </source>
</reference>
<evidence type="ECO:0000313" key="2">
    <source>
        <dbReference type="EMBL" id="KOF85359.1"/>
    </source>
</evidence>